<feature type="compositionally biased region" description="Polar residues" evidence="1">
    <location>
        <begin position="1"/>
        <end position="25"/>
    </location>
</feature>
<evidence type="ECO:0000313" key="3">
    <source>
        <dbReference type="Proteomes" id="UP000297245"/>
    </source>
</evidence>
<keyword evidence="3" id="KW-1185">Reference proteome</keyword>
<dbReference type="EMBL" id="ML181161">
    <property type="protein sequence ID" value="THU76117.1"/>
    <property type="molecule type" value="Genomic_DNA"/>
</dbReference>
<sequence length="132" mass="14430">MSDSLGNTENCLDSVENLDSPSTESKFPEGGPIGEFIPEPFGAWVPKGASGKNNGDQMTSIKAVKNFLTMGKWAQVGDILFLSGRNVEEEIWISGFNRSWQKRKDLLRLGIHLSTTILLVRGVVNLSGAFKC</sequence>
<dbReference type="Proteomes" id="UP000297245">
    <property type="component" value="Unassembled WGS sequence"/>
</dbReference>
<accession>A0A4S8KKT7</accession>
<protein>
    <submittedName>
        <fullName evidence="2">Uncharacterized protein</fullName>
    </submittedName>
</protein>
<reference evidence="2 3" key="1">
    <citation type="journal article" date="2019" name="Nat. Ecol. Evol.">
        <title>Megaphylogeny resolves global patterns of mushroom evolution.</title>
        <authorList>
            <person name="Varga T."/>
            <person name="Krizsan K."/>
            <person name="Foldi C."/>
            <person name="Dima B."/>
            <person name="Sanchez-Garcia M."/>
            <person name="Sanchez-Ramirez S."/>
            <person name="Szollosi G.J."/>
            <person name="Szarkandi J.G."/>
            <person name="Papp V."/>
            <person name="Albert L."/>
            <person name="Andreopoulos W."/>
            <person name="Angelini C."/>
            <person name="Antonin V."/>
            <person name="Barry K.W."/>
            <person name="Bougher N.L."/>
            <person name="Buchanan P."/>
            <person name="Buyck B."/>
            <person name="Bense V."/>
            <person name="Catcheside P."/>
            <person name="Chovatia M."/>
            <person name="Cooper J."/>
            <person name="Damon W."/>
            <person name="Desjardin D."/>
            <person name="Finy P."/>
            <person name="Geml J."/>
            <person name="Haridas S."/>
            <person name="Hughes K."/>
            <person name="Justo A."/>
            <person name="Karasinski D."/>
            <person name="Kautmanova I."/>
            <person name="Kiss B."/>
            <person name="Kocsube S."/>
            <person name="Kotiranta H."/>
            <person name="LaButti K.M."/>
            <person name="Lechner B.E."/>
            <person name="Liimatainen K."/>
            <person name="Lipzen A."/>
            <person name="Lukacs Z."/>
            <person name="Mihaltcheva S."/>
            <person name="Morgado L.N."/>
            <person name="Niskanen T."/>
            <person name="Noordeloos M.E."/>
            <person name="Ohm R.A."/>
            <person name="Ortiz-Santana B."/>
            <person name="Ovrebo C."/>
            <person name="Racz N."/>
            <person name="Riley R."/>
            <person name="Savchenko A."/>
            <person name="Shiryaev A."/>
            <person name="Soop K."/>
            <person name="Spirin V."/>
            <person name="Szebenyi C."/>
            <person name="Tomsovsky M."/>
            <person name="Tulloss R.E."/>
            <person name="Uehling J."/>
            <person name="Grigoriev I.V."/>
            <person name="Vagvolgyi C."/>
            <person name="Papp T."/>
            <person name="Martin F.M."/>
            <person name="Miettinen O."/>
            <person name="Hibbett D.S."/>
            <person name="Nagy L.G."/>
        </authorList>
    </citation>
    <scope>NUCLEOTIDE SEQUENCE [LARGE SCALE GENOMIC DNA]</scope>
    <source>
        <strain evidence="2 3">CBS 962.96</strain>
    </source>
</reference>
<feature type="region of interest" description="Disordered" evidence="1">
    <location>
        <begin position="1"/>
        <end position="31"/>
    </location>
</feature>
<name>A0A4S8KKT7_DENBC</name>
<gene>
    <name evidence="2" type="ORF">K435DRAFT_879681</name>
</gene>
<evidence type="ECO:0000313" key="2">
    <source>
        <dbReference type="EMBL" id="THU76117.1"/>
    </source>
</evidence>
<proteinExistence type="predicted"/>
<evidence type="ECO:0000256" key="1">
    <source>
        <dbReference type="SAM" id="MobiDB-lite"/>
    </source>
</evidence>
<dbReference type="AlphaFoldDB" id="A0A4S8KKT7"/>
<organism evidence="2 3">
    <name type="scientific">Dendrothele bispora (strain CBS 962.96)</name>
    <dbReference type="NCBI Taxonomy" id="1314807"/>
    <lineage>
        <taxon>Eukaryota</taxon>
        <taxon>Fungi</taxon>
        <taxon>Dikarya</taxon>
        <taxon>Basidiomycota</taxon>
        <taxon>Agaricomycotina</taxon>
        <taxon>Agaricomycetes</taxon>
        <taxon>Agaricomycetidae</taxon>
        <taxon>Agaricales</taxon>
        <taxon>Agaricales incertae sedis</taxon>
        <taxon>Dendrothele</taxon>
    </lineage>
</organism>